<gene>
    <name evidence="13" type="ORF">A3B49_02855</name>
</gene>
<dbReference type="AlphaFoldDB" id="A0A1F5MKE9"/>
<dbReference type="Pfam" id="PF00006">
    <property type="entry name" value="ATP-synt_ab"/>
    <property type="match status" value="1"/>
</dbReference>
<evidence type="ECO:0000313" key="14">
    <source>
        <dbReference type="Proteomes" id="UP000178017"/>
    </source>
</evidence>
<keyword evidence="10" id="KW-0066">ATP synthesis</keyword>
<evidence type="ECO:0000256" key="1">
    <source>
        <dbReference type="ARBA" id="ARBA00004370"/>
    </source>
</evidence>
<keyword evidence="3" id="KW-0813">Transport</keyword>
<protein>
    <recommendedName>
        <fullName evidence="15">F0F1 ATP synthase subunit alpha</fullName>
    </recommendedName>
</protein>
<evidence type="ECO:0000256" key="10">
    <source>
        <dbReference type="ARBA" id="ARBA00023310"/>
    </source>
</evidence>
<dbReference type="Proteomes" id="UP000178017">
    <property type="component" value="Unassembled WGS sequence"/>
</dbReference>
<dbReference type="PANTHER" id="PTHR48082:SF2">
    <property type="entry name" value="ATP SYNTHASE SUBUNIT ALPHA, MITOCHONDRIAL"/>
    <property type="match status" value="1"/>
</dbReference>
<keyword evidence="9" id="KW-0139">CF(1)</keyword>
<comment type="caution">
    <text evidence="13">The sequence shown here is derived from an EMBL/GenBank/DDBJ whole genome shotgun (WGS) entry which is preliminary data.</text>
</comment>
<dbReference type="InterPro" id="IPR005294">
    <property type="entry name" value="ATP_synth_F1_asu"/>
</dbReference>
<proteinExistence type="inferred from homology"/>
<evidence type="ECO:0000256" key="2">
    <source>
        <dbReference type="ARBA" id="ARBA00008936"/>
    </source>
</evidence>
<evidence type="ECO:0000256" key="3">
    <source>
        <dbReference type="ARBA" id="ARBA00022448"/>
    </source>
</evidence>
<evidence type="ECO:0008006" key="15">
    <source>
        <dbReference type="Google" id="ProtNLM"/>
    </source>
</evidence>
<comment type="subcellular location">
    <subcellularLocation>
        <location evidence="1">Membrane</location>
    </subcellularLocation>
</comment>
<evidence type="ECO:0000256" key="9">
    <source>
        <dbReference type="ARBA" id="ARBA00023196"/>
    </source>
</evidence>
<dbReference type="Gene3D" id="3.40.50.12240">
    <property type="match status" value="1"/>
</dbReference>
<comment type="similarity">
    <text evidence="2">Belongs to the ATPase alpha/beta chains family.</text>
</comment>
<dbReference type="GO" id="GO:0046933">
    <property type="term" value="F:proton-transporting ATP synthase activity, rotational mechanism"/>
    <property type="evidence" value="ECO:0007669"/>
    <property type="project" value="InterPro"/>
</dbReference>
<evidence type="ECO:0000313" key="13">
    <source>
        <dbReference type="EMBL" id="OGE65867.1"/>
    </source>
</evidence>
<dbReference type="InterPro" id="IPR027417">
    <property type="entry name" value="P-loop_NTPase"/>
</dbReference>
<dbReference type="InterPro" id="IPR036121">
    <property type="entry name" value="ATPase_F1/V1/A1_a/bsu_N_sf"/>
</dbReference>
<feature type="domain" description="ATPase F1/V1/A1 complex alpha/beta subunit nucleotide-binding" evidence="11">
    <location>
        <begin position="139"/>
        <end position="354"/>
    </location>
</feature>
<organism evidence="13 14">
    <name type="scientific">Candidatus Daviesbacteria bacterium RIFCSPLOWO2_01_FULL_40_24</name>
    <dbReference type="NCBI Taxonomy" id="1797787"/>
    <lineage>
        <taxon>Bacteria</taxon>
        <taxon>Candidatus Daviesiibacteriota</taxon>
    </lineage>
</organism>
<keyword evidence="4" id="KW-0547">Nucleotide-binding</keyword>
<dbReference type="GO" id="GO:0043531">
    <property type="term" value="F:ADP binding"/>
    <property type="evidence" value="ECO:0007669"/>
    <property type="project" value="TreeGrafter"/>
</dbReference>
<dbReference type="InterPro" id="IPR000194">
    <property type="entry name" value="ATPase_F1/V1/A1_a/bsu_nucl-bd"/>
</dbReference>
<keyword evidence="5" id="KW-0375">Hydrogen ion transport</keyword>
<keyword evidence="8" id="KW-0472">Membrane</keyword>
<dbReference type="EMBL" id="MFDO01000003">
    <property type="protein sequence ID" value="OGE65867.1"/>
    <property type="molecule type" value="Genomic_DNA"/>
</dbReference>
<feature type="domain" description="ATP synthase alpha subunit C-terminal" evidence="12">
    <location>
        <begin position="363"/>
        <end position="483"/>
    </location>
</feature>
<evidence type="ECO:0000259" key="12">
    <source>
        <dbReference type="Pfam" id="PF00306"/>
    </source>
</evidence>
<dbReference type="SUPFAM" id="SSF52540">
    <property type="entry name" value="P-loop containing nucleoside triphosphate hydrolases"/>
    <property type="match status" value="1"/>
</dbReference>
<dbReference type="InterPro" id="IPR000793">
    <property type="entry name" value="ATP_synth_asu_C"/>
</dbReference>
<keyword evidence="6" id="KW-0067">ATP-binding</keyword>
<accession>A0A1F5MKE9</accession>
<dbReference type="SUPFAM" id="SSF47917">
    <property type="entry name" value="C-terminal domain of alpha and beta subunits of F1 ATP synthase"/>
    <property type="match status" value="1"/>
</dbReference>
<dbReference type="GO" id="GO:0045259">
    <property type="term" value="C:proton-transporting ATP synthase complex"/>
    <property type="evidence" value="ECO:0007669"/>
    <property type="project" value="UniProtKB-KW"/>
</dbReference>
<evidence type="ECO:0000256" key="7">
    <source>
        <dbReference type="ARBA" id="ARBA00023065"/>
    </source>
</evidence>
<reference evidence="13 14" key="1">
    <citation type="journal article" date="2016" name="Nat. Commun.">
        <title>Thousands of microbial genomes shed light on interconnected biogeochemical processes in an aquifer system.</title>
        <authorList>
            <person name="Anantharaman K."/>
            <person name="Brown C.T."/>
            <person name="Hug L.A."/>
            <person name="Sharon I."/>
            <person name="Castelle C.J."/>
            <person name="Probst A.J."/>
            <person name="Thomas B.C."/>
            <person name="Singh A."/>
            <person name="Wilkins M.J."/>
            <person name="Karaoz U."/>
            <person name="Brodie E.L."/>
            <person name="Williams K.H."/>
            <person name="Hubbard S.S."/>
            <person name="Banfield J.F."/>
        </authorList>
    </citation>
    <scope>NUCLEOTIDE SEQUENCE [LARGE SCALE GENOMIC DNA]</scope>
</reference>
<name>A0A1F5MKE9_9BACT</name>
<dbReference type="FunFam" id="3.40.50.300:FF:004039">
    <property type="entry name" value="ATP synthase subunit alpha, mitochondrial"/>
    <property type="match status" value="1"/>
</dbReference>
<keyword evidence="7" id="KW-0406">Ion transport</keyword>
<dbReference type="SUPFAM" id="SSF50615">
    <property type="entry name" value="N-terminal domain of alpha and beta subunits of F1 ATP synthase"/>
    <property type="match status" value="1"/>
</dbReference>
<dbReference type="Pfam" id="PF00306">
    <property type="entry name" value="ATP-synt_ab_C"/>
    <property type="match status" value="1"/>
</dbReference>
<dbReference type="PANTHER" id="PTHR48082">
    <property type="entry name" value="ATP SYNTHASE SUBUNIT ALPHA, MITOCHONDRIAL"/>
    <property type="match status" value="1"/>
</dbReference>
<sequence>MPNTPQPTEPTQEIGFALSVRGFLIQADGLPTVKINDLVATDKGARGWINGLLDDRVQILMLDESVVEPRTMFKKTGVGLNISLGPSLLGRVISPIGTPLDGKSLIKATPEDRVTTIELEQVARGIDQREEILEQFDCGISLVDTLIPLGKGQRELVIGDARAGKTRFLVDLVTNQKGKGLIVIYALIGKPISAVRNLINILGTSAAMEHTIVVAASSNDPPPLVFLAPHTAITIAEYFQAQGRDVLVILDDMGNHAKVHREISLLSNKFPGRESYPGDIFYQHAHLMERAGKFKKTSGGGSITLLPVIEIILNDFTTYIPNSLMSMTDGHLLFKSDLASVGQFPAIDLSLSVSRVGRQTQNRIQNGVAYKLRQILSQAQQYETLSQFSAELPQETQIILRQKELIEELIKQDPQTDIPKEVQTVLLALVFTNWLKFKDISFVKANRNNLLKALTTDRSLKDLVSSALQMKTDDELIAKLETMTTLIQKYCV</sequence>
<evidence type="ECO:0000256" key="6">
    <source>
        <dbReference type="ARBA" id="ARBA00022840"/>
    </source>
</evidence>
<evidence type="ECO:0000256" key="5">
    <source>
        <dbReference type="ARBA" id="ARBA00022781"/>
    </source>
</evidence>
<dbReference type="GO" id="GO:0005524">
    <property type="term" value="F:ATP binding"/>
    <property type="evidence" value="ECO:0007669"/>
    <property type="project" value="UniProtKB-KW"/>
</dbReference>
<evidence type="ECO:0000259" key="11">
    <source>
        <dbReference type="Pfam" id="PF00006"/>
    </source>
</evidence>
<evidence type="ECO:0000256" key="4">
    <source>
        <dbReference type="ARBA" id="ARBA00022741"/>
    </source>
</evidence>
<evidence type="ECO:0000256" key="8">
    <source>
        <dbReference type="ARBA" id="ARBA00023136"/>
    </source>
</evidence>